<dbReference type="AlphaFoldDB" id="A0A9N7ZC25"/>
<proteinExistence type="predicted"/>
<evidence type="ECO:0000313" key="3">
    <source>
        <dbReference type="Proteomes" id="UP001153269"/>
    </source>
</evidence>
<evidence type="ECO:0000256" key="1">
    <source>
        <dbReference type="SAM" id="MobiDB-lite"/>
    </source>
</evidence>
<dbReference type="Proteomes" id="UP001153269">
    <property type="component" value="Unassembled WGS sequence"/>
</dbReference>
<gene>
    <name evidence="2" type="ORF">PLEPLA_LOCUS44053</name>
</gene>
<sequence length="105" mass="11176">MKCLYLEKGHAVVPIEFGHFLSVELSVPFNPSSHNTEDSTLIIYSGFVVVSTFEVSPPPADETHLPLMEDGELSRTLCASRSSGMAATGEAAPSESLVLPLPLSS</sequence>
<name>A0A9N7ZC25_PLEPL</name>
<evidence type="ECO:0000313" key="2">
    <source>
        <dbReference type="EMBL" id="CAB1456269.1"/>
    </source>
</evidence>
<keyword evidence="3" id="KW-1185">Reference proteome</keyword>
<accession>A0A9N7ZC25</accession>
<comment type="caution">
    <text evidence="2">The sequence shown here is derived from an EMBL/GenBank/DDBJ whole genome shotgun (WGS) entry which is preliminary data.</text>
</comment>
<reference evidence="2" key="1">
    <citation type="submission" date="2020-03" db="EMBL/GenBank/DDBJ databases">
        <authorList>
            <person name="Weist P."/>
        </authorList>
    </citation>
    <scope>NUCLEOTIDE SEQUENCE</scope>
</reference>
<organism evidence="2 3">
    <name type="scientific">Pleuronectes platessa</name>
    <name type="common">European plaice</name>
    <dbReference type="NCBI Taxonomy" id="8262"/>
    <lineage>
        <taxon>Eukaryota</taxon>
        <taxon>Metazoa</taxon>
        <taxon>Chordata</taxon>
        <taxon>Craniata</taxon>
        <taxon>Vertebrata</taxon>
        <taxon>Euteleostomi</taxon>
        <taxon>Actinopterygii</taxon>
        <taxon>Neopterygii</taxon>
        <taxon>Teleostei</taxon>
        <taxon>Neoteleostei</taxon>
        <taxon>Acanthomorphata</taxon>
        <taxon>Carangaria</taxon>
        <taxon>Pleuronectiformes</taxon>
        <taxon>Pleuronectoidei</taxon>
        <taxon>Pleuronectidae</taxon>
        <taxon>Pleuronectes</taxon>
    </lineage>
</organism>
<protein>
    <submittedName>
        <fullName evidence="2">Uncharacterized protein</fullName>
    </submittedName>
</protein>
<dbReference type="EMBL" id="CADEAL010004291">
    <property type="protein sequence ID" value="CAB1456269.1"/>
    <property type="molecule type" value="Genomic_DNA"/>
</dbReference>
<feature type="compositionally biased region" description="Low complexity" evidence="1">
    <location>
        <begin position="93"/>
        <end position="105"/>
    </location>
</feature>
<feature type="region of interest" description="Disordered" evidence="1">
    <location>
        <begin position="80"/>
        <end position="105"/>
    </location>
</feature>